<organism evidence="1">
    <name type="scientific">Alexandrium andersonii</name>
    <dbReference type="NCBI Taxonomy" id="327968"/>
    <lineage>
        <taxon>Eukaryota</taxon>
        <taxon>Sar</taxon>
        <taxon>Alveolata</taxon>
        <taxon>Dinophyceae</taxon>
        <taxon>Gonyaulacales</taxon>
        <taxon>Pyrocystaceae</taxon>
        <taxon>Alexandrium</taxon>
    </lineage>
</organism>
<dbReference type="AlphaFoldDB" id="A0A7S2AX18"/>
<dbReference type="EMBL" id="HBGQ01015145">
    <property type="protein sequence ID" value="CAD9380182.1"/>
    <property type="molecule type" value="Transcribed_RNA"/>
</dbReference>
<reference evidence="1" key="1">
    <citation type="submission" date="2021-01" db="EMBL/GenBank/DDBJ databases">
        <authorList>
            <person name="Corre E."/>
            <person name="Pelletier E."/>
            <person name="Niang G."/>
            <person name="Scheremetjew M."/>
            <person name="Finn R."/>
            <person name="Kale V."/>
            <person name="Holt S."/>
            <person name="Cochrane G."/>
            <person name="Meng A."/>
            <person name="Brown T."/>
            <person name="Cohen L."/>
        </authorList>
    </citation>
    <scope>NUCLEOTIDE SEQUENCE</scope>
    <source>
        <strain evidence="1">CCMP2222</strain>
    </source>
</reference>
<protein>
    <submittedName>
        <fullName evidence="1">Uncharacterized protein</fullName>
    </submittedName>
</protein>
<sequence>MKFGQPIHVCMSNSAVTLKEKYCSETEFPEALFSMDLWFQKERYSKVIREEDLKDWPGAFPGRMRDDEASYCFITTDFSMESAKEFLPPVLPHFESMAIIEIDPTGVNMG</sequence>
<name>A0A7S2AX18_9DINO</name>
<proteinExistence type="predicted"/>
<gene>
    <name evidence="1" type="ORF">AAND1436_LOCUS7527</name>
</gene>
<accession>A0A7S2AX18</accession>
<evidence type="ECO:0000313" key="1">
    <source>
        <dbReference type="EMBL" id="CAD9380182.1"/>
    </source>
</evidence>